<comment type="caution">
    <text evidence="2">The sequence shown here is derived from an EMBL/GenBank/DDBJ whole genome shotgun (WGS) entry which is preliminary data.</text>
</comment>
<name>A0ABX5B0R0_9MICO</name>
<dbReference type="InterPro" id="IPR004360">
    <property type="entry name" value="Glyas_Fos-R_dOase_dom"/>
</dbReference>
<protein>
    <submittedName>
        <fullName evidence="2">Glyoxalase</fullName>
    </submittedName>
</protein>
<dbReference type="PROSITE" id="PS51819">
    <property type="entry name" value="VOC"/>
    <property type="match status" value="1"/>
</dbReference>
<dbReference type="SUPFAM" id="SSF54593">
    <property type="entry name" value="Glyoxalase/Bleomycin resistance protein/Dihydroxybiphenyl dioxygenase"/>
    <property type="match status" value="1"/>
</dbReference>
<feature type="domain" description="VOC" evidence="1">
    <location>
        <begin position="5"/>
        <end position="125"/>
    </location>
</feature>
<dbReference type="InterPro" id="IPR029068">
    <property type="entry name" value="Glyas_Bleomycin-R_OHBP_Dase"/>
</dbReference>
<proteinExistence type="predicted"/>
<sequence length="126" mass="13649">MMDFKRSIGVLPASDLARARTYYKDMLGLEPEEDMDDEGGSLYSVGGSMFMLYQTSFAGTAKNTALTLETGDLAATMADMRGRGVAFEEYDMPGLKTENGVAELGGEHTAWFIDSEGNIIAIAQRS</sequence>
<accession>A0ABX5B0R0</accession>
<dbReference type="InterPro" id="IPR037523">
    <property type="entry name" value="VOC_core"/>
</dbReference>
<dbReference type="Pfam" id="PF00903">
    <property type="entry name" value="Glyoxalase"/>
    <property type="match status" value="1"/>
</dbReference>
<organism evidence="2 3">
    <name type="scientific">Microterricola pindariensis</name>
    <dbReference type="NCBI Taxonomy" id="478010"/>
    <lineage>
        <taxon>Bacteria</taxon>
        <taxon>Bacillati</taxon>
        <taxon>Actinomycetota</taxon>
        <taxon>Actinomycetes</taxon>
        <taxon>Micrococcales</taxon>
        <taxon>Microbacteriaceae</taxon>
        <taxon>Microterricola</taxon>
    </lineage>
</organism>
<gene>
    <name evidence="2" type="ORF">GY24_02185</name>
</gene>
<reference evidence="2 3" key="1">
    <citation type="journal article" date="2008" name="Int. J. Syst. Evol. Microbiol.">
        <title>Leifsonia pindariensis sp. nov., isolated from the Pindari glacier of the Indian Himalayas, and emended description of the genus Leifsonia.</title>
        <authorList>
            <person name="Reddy G.S."/>
            <person name="Prabagaran S.R."/>
            <person name="Shivaji S."/>
        </authorList>
    </citation>
    <scope>NUCLEOTIDE SEQUENCE [LARGE SCALE GENOMIC DNA]</scope>
    <source>
        <strain evidence="2 3">PON 10</strain>
    </source>
</reference>
<dbReference type="Proteomes" id="UP000237755">
    <property type="component" value="Unassembled WGS sequence"/>
</dbReference>
<evidence type="ECO:0000259" key="1">
    <source>
        <dbReference type="PROSITE" id="PS51819"/>
    </source>
</evidence>
<dbReference type="Gene3D" id="3.10.180.10">
    <property type="entry name" value="2,3-Dihydroxybiphenyl 1,2-Dioxygenase, domain 1"/>
    <property type="match status" value="1"/>
</dbReference>
<evidence type="ECO:0000313" key="2">
    <source>
        <dbReference type="EMBL" id="PPL20149.1"/>
    </source>
</evidence>
<dbReference type="RefSeq" id="WP_104474171.1">
    <property type="nucleotide sequence ID" value="NZ_MPZN01000004.1"/>
</dbReference>
<dbReference type="EMBL" id="MPZN01000004">
    <property type="protein sequence ID" value="PPL20149.1"/>
    <property type="molecule type" value="Genomic_DNA"/>
</dbReference>
<evidence type="ECO:0000313" key="3">
    <source>
        <dbReference type="Proteomes" id="UP000237755"/>
    </source>
</evidence>
<keyword evidence="3" id="KW-1185">Reference proteome</keyword>